<accession>A0A2N3UBW0</accession>
<comment type="caution">
    <text evidence="1">The sequence shown here is derived from an EMBL/GenBank/DDBJ whole genome shotgun (WGS) entry which is preliminary data.</text>
</comment>
<dbReference type="OrthoDB" id="1450284at2"/>
<dbReference type="SUPFAM" id="SSF46626">
    <property type="entry name" value="Cytochrome c"/>
    <property type="match status" value="1"/>
</dbReference>
<dbReference type="InterPro" id="IPR036909">
    <property type="entry name" value="Cyt_c-like_dom_sf"/>
</dbReference>
<dbReference type="Proteomes" id="UP000233782">
    <property type="component" value="Unassembled WGS sequence"/>
</dbReference>
<dbReference type="PROSITE" id="PS51257">
    <property type="entry name" value="PROKAR_LIPOPROTEIN"/>
    <property type="match status" value="1"/>
</dbReference>
<dbReference type="GO" id="GO:0009055">
    <property type="term" value="F:electron transfer activity"/>
    <property type="evidence" value="ECO:0007669"/>
    <property type="project" value="InterPro"/>
</dbReference>
<dbReference type="AlphaFoldDB" id="A0A2N3UBW0"/>
<protein>
    <recommendedName>
        <fullName evidence="3">Cytochrome c domain-containing protein</fullName>
    </recommendedName>
</protein>
<gene>
    <name evidence="1" type="ORF">BD749_2005</name>
</gene>
<dbReference type="GO" id="GO:0020037">
    <property type="term" value="F:heme binding"/>
    <property type="evidence" value="ECO:0007669"/>
    <property type="project" value="InterPro"/>
</dbReference>
<proteinExistence type="predicted"/>
<keyword evidence="2" id="KW-1185">Reference proteome</keyword>
<evidence type="ECO:0008006" key="3">
    <source>
        <dbReference type="Google" id="ProtNLM"/>
    </source>
</evidence>
<sequence length="124" mass="13142">MKRIFSLLAIASLSVGLTSCYEDVISPGSDPNGPPQEVSLSGDLIPIFEKNCAMSGCHSADAKKPALTADKAYTELMSGGYVNTMVPDKSPIYTVAKPGGSMPTLNPKDLQKLLDWIRNGAPNN</sequence>
<evidence type="ECO:0000313" key="1">
    <source>
        <dbReference type="EMBL" id="PKV66870.1"/>
    </source>
</evidence>
<dbReference type="EMBL" id="PJMU01000002">
    <property type="protein sequence ID" value="PKV66870.1"/>
    <property type="molecule type" value="Genomic_DNA"/>
</dbReference>
<evidence type="ECO:0000313" key="2">
    <source>
        <dbReference type="Proteomes" id="UP000233782"/>
    </source>
</evidence>
<reference evidence="1 2" key="1">
    <citation type="submission" date="2017-12" db="EMBL/GenBank/DDBJ databases">
        <title>Genomic Encyclopedia of Type Strains, Phase III (KMG-III): the genomes of soil and plant-associated and newly described type strains.</title>
        <authorList>
            <person name="Whitman W."/>
        </authorList>
    </citation>
    <scope>NUCLEOTIDE SEQUENCE [LARGE SCALE GENOMIC DNA]</scope>
    <source>
        <strain evidence="1 2">LP43</strain>
    </source>
</reference>
<name>A0A2N3UBW0_9BACT</name>
<organism evidence="1 2">
    <name type="scientific">Pontibacter ramchanderi</name>
    <dbReference type="NCBI Taxonomy" id="1179743"/>
    <lineage>
        <taxon>Bacteria</taxon>
        <taxon>Pseudomonadati</taxon>
        <taxon>Bacteroidota</taxon>
        <taxon>Cytophagia</taxon>
        <taxon>Cytophagales</taxon>
        <taxon>Hymenobacteraceae</taxon>
        <taxon>Pontibacter</taxon>
    </lineage>
</organism>
<dbReference type="RefSeq" id="WP_143741249.1">
    <property type="nucleotide sequence ID" value="NZ_PJMU01000002.1"/>
</dbReference>